<accession>A0ABY5JSN7</accession>
<name>A0ABY5JSN7_9BACI</name>
<keyword evidence="2" id="KW-1185">Reference proteome</keyword>
<gene>
    <name evidence="1" type="ORF">NP439_22645</name>
</gene>
<organism evidence="1 2">
    <name type="scientific">Oceanobacillus jeddahense</name>
    <dbReference type="NCBI Taxonomy" id="1462527"/>
    <lineage>
        <taxon>Bacteria</taxon>
        <taxon>Bacillati</taxon>
        <taxon>Bacillota</taxon>
        <taxon>Bacilli</taxon>
        <taxon>Bacillales</taxon>
        <taxon>Bacillaceae</taxon>
        <taxon>Oceanobacillus</taxon>
    </lineage>
</organism>
<reference evidence="1" key="1">
    <citation type="submission" date="2022-07" db="EMBL/GenBank/DDBJ databases">
        <title>FELIX.</title>
        <authorList>
            <person name="Wan K.H."/>
            <person name="Park S."/>
            <person name="Lawrence Q."/>
            <person name="Eichenberger J.P."/>
            <person name="Booth B.W."/>
            <person name="Piaggio A.J."/>
            <person name="Chandler J.C."/>
            <person name="Franklin A.B."/>
            <person name="Celniker S.E."/>
        </authorList>
    </citation>
    <scope>NUCLEOTIDE SEQUENCE</scope>
    <source>
        <strain evidence="1">QA-1986 374</strain>
    </source>
</reference>
<dbReference type="RefSeq" id="WP_256707997.1">
    <property type="nucleotide sequence ID" value="NZ_CP101914.1"/>
</dbReference>
<protein>
    <submittedName>
        <fullName evidence="1">Uncharacterized protein</fullName>
    </submittedName>
</protein>
<evidence type="ECO:0000313" key="1">
    <source>
        <dbReference type="EMBL" id="UUI02800.1"/>
    </source>
</evidence>
<dbReference type="Proteomes" id="UP001059773">
    <property type="component" value="Chromosome"/>
</dbReference>
<evidence type="ECO:0000313" key="2">
    <source>
        <dbReference type="Proteomes" id="UP001059773"/>
    </source>
</evidence>
<sequence length="169" mass="19933">MKQIGDKNIETNNEIVMEKIVEDLLMVSIKLDKQNTKDYYNYWRLTKAKGVPPLEIGIDSSDGSIQTIVFYIESTFFVNFQKWRTNQENKGIVLTDISIFKKENDYIDNDKPYYLFFKDKDLICSFKRDFQPEECYKNNRIKVYISANQLIGFAVSSLSDREFEKIKSV</sequence>
<dbReference type="EMBL" id="CP101914">
    <property type="protein sequence ID" value="UUI02800.1"/>
    <property type="molecule type" value="Genomic_DNA"/>
</dbReference>
<proteinExistence type="predicted"/>